<dbReference type="EMBL" id="CM003536">
    <property type="protein sequence ID" value="RCV46191.1"/>
    <property type="molecule type" value="Genomic_DNA"/>
</dbReference>
<organism evidence="1">
    <name type="scientific">Setaria italica</name>
    <name type="common">Foxtail millet</name>
    <name type="synonym">Panicum italicum</name>
    <dbReference type="NCBI Taxonomy" id="4555"/>
    <lineage>
        <taxon>Eukaryota</taxon>
        <taxon>Viridiplantae</taxon>
        <taxon>Streptophyta</taxon>
        <taxon>Embryophyta</taxon>
        <taxon>Tracheophyta</taxon>
        <taxon>Spermatophyta</taxon>
        <taxon>Magnoliopsida</taxon>
        <taxon>Liliopsida</taxon>
        <taxon>Poales</taxon>
        <taxon>Poaceae</taxon>
        <taxon>PACMAD clade</taxon>
        <taxon>Panicoideae</taxon>
        <taxon>Panicodae</taxon>
        <taxon>Paniceae</taxon>
        <taxon>Cenchrinae</taxon>
        <taxon>Setaria</taxon>
    </lineage>
</organism>
<protein>
    <submittedName>
        <fullName evidence="1">Uncharacterized protein</fullName>
    </submittedName>
</protein>
<accession>A0A368SUT3</accession>
<evidence type="ECO:0000313" key="1">
    <source>
        <dbReference type="EMBL" id="RCV46191.1"/>
    </source>
</evidence>
<gene>
    <name evidence="1" type="ORF">SETIT_9G513100v2</name>
</gene>
<dbReference type="AlphaFoldDB" id="A0A368SUT3"/>
<reference evidence="1" key="2">
    <citation type="submission" date="2015-07" db="EMBL/GenBank/DDBJ databases">
        <authorList>
            <person name="Noorani M."/>
        </authorList>
    </citation>
    <scope>NUCLEOTIDE SEQUENCE</scope>
    <source>
        <strain evidence="1">Yugu1</strain>
    </source>
</reference>
<reference evidence="1" key="1">
    <citation type="journal article" date="2012" name="Nat. Biotechnol.">
        <title>Reference genome sequence of the model plant Setaria.</title>
        <authorList>
            <person name="Bennetzen J.L."/>
            <person name="Schmutz J."/>
            <person name="Wang H."/>
            <person name="Percifield R."/>
            <person name="Hawkins J."/>
            <person name="Pontaroli A.C."/>
            <person name="Estep M."/>
            <person name="Feng L."/>
            <person name="Vaughn J.N."/>
            <person name="Grimwood J."/>
            <person name="Jenkins J."/>
            <person name="Barry K."/>
            <person name="Lindquist E."/>
            <person name="Hellsten U."/>
            <person name="Deshpande S."/>
            <person name="Wang X."/>
            <person name="Wu X."/>
            <person name="Mitros T."/>
            <person name="Triplett J."/>
            <person name="Yang X."/>
            <person name="Ye C.Y."/>
            <person name="Mauro-Herrera M."/>
            <person name="Wang L."/>
            <person name="Li P."/>
            <person name="Sharma M."/>
            <person name="Sharma R."/>
            <person name="Ronald P.C."/>
            <person name="Panaud O."/>
            <person name="Kellogg E.A."/>
            <person name="Brutnell T.P."/>
            <person name="Doust A.N."/>
            <person name="Tuskan G.A."/>
            <person name="Rokhsar D."/>
            <person name="Devos K.M."/>
        </authorList>
    </citation>
    <scope>NUCLEOTIDE SEQUENCE [LARGE SCALE GENOMIC DNA]</scope>
    <source>
        <strain evidence="1">Yugu1</strain>
    </source>
</reference>
<sequence length="121" mass="12449">MAVERHKQVGESFVLSQGNRHCLDAWGLVAYSNPPAGLAAPTCQPAEGSGQLGTRCGAEPVSPAAASAGCVLIAQGSSVSDRTVKPAAHGSVSLPRVVYSSLWKLGLHGLSGSQLRWKSGR</sequence>
<name>A0A368SUT3_SETIT</name>
<proteinExistence type="predicted"/>